<proteinExistence type="predicted"/>
<dbReference type="KEGG" id="cgk:CGERO_03900"/>
<name>A0A3G6IZH5_9CORY</name>
<dbReference type="RefSeq" id="WP_377017821.1">
    <property type="nucleotide sequence ID" value="NZ_JBHSSQ010000002.1"/>
</dbReference>
<dbReference type="Proteomes" id="UP000271587">
    <property type="component" value="Chromosome"/>
</dbReference>
<sequence length="53" mass="5998">MTTSQAVYHLQPADPYKAGAWTYVPERAHQSFSGFSAQRHNRVPESASPRHRS</sequence>
<protein>
    <submittedName>
        <fullName evidence="2">Uncharacterized protein</fullName>
    </submittedName>
</protein>
<dbReference type="EMBL" id="CP033897">
    <property type="protein sequence ID" value="AZA11097.1"/>
    <property type="molecule type" value="Genomic_DNA"/>
</dbReference>
<accession>A0A3G6IZH5</accession>
<evidence type="ECO:0000256" key="1">
    <source>
        <dbReference type="SAM" id="MobiDB-lite"/>
    </source>
</evidence>
<gene>
    <name evidence="2" type="ORF">CGERO_03900</name>
</gene>
<evidence type="ECO:0000313" key="3">
    <source>
        <dbReference type="Proteomes" id="UP000271587"/>
    </source>
</evidence>
<dbReference type="AlphaFoldDB" id="A0A3G6IZH5"/>
<organism evidence="2 3">
    <name type="scientific">Corynebacterium gerontici</name>
    <dbReference type="NCBI Taxonomy" id="2079234"/>
    <lineage>
        <taxon>Bacteria</taxon>
        <taxon>Bacillati</taxon>
        <taxon>Actinomycetota</taxon>
        <taxon>Actinomycetes</taxon>
        <taxon>Mycobacteriales</taxon>
        <taxon>Corynebacteriaceae</taxon>
        <taxon>Corynebacterium</taxon>
    </lineage>
</organism>
<keyword evidence="3" id="KW-1185">Reference proteome</keyword>
<feature type="region of interest" description="Disordered" evidence="1">
    <location>
        <begin position="32"/>
        <end position="53"/>
    </location>
</feature>
<evidence type="ECO:0000313" key="2">
    <source>
        <dbReference type="EMBL" id="AZA11097.1"/>
    </source>
</evidence>
<reference evidence="2 3" key="1">
    <citation type="submission" date="2018-11" db="EMBL/GenBank/DDBJ databases">
        <authorList>
            <person name="Kleinhagauer T."/>
            <person name="Glaeser S.P."/>
            <person name="Spergser J."/>
            <person name="Ruckert C."/>
            <person name="Kaempfer P."/>
            <person name="Busse H.-J."/>
        </authorList>
    </citation>
    <scope>NUCLEOTIDE SEQUENCE [LARGE SCALE GENOMIC DNA]</scope>
    <source>
        <strain evidence="2 3">W8</strain>
    </source>
</reference>